<dbReference type="EMBL" id="JAQSGK010000019">
    <property type="protein sequence ID" value="MEE6715763.1"/>
    <property type="molecule type" value="Genomic_DNA"/>
</dbReference>
<name>A0ABU7SZH9_9LACO</name>
<evidence type="ECO:0000313" key="1">
    <source>
        <dbReference type="EMBL" id="MEE6715763.1"/>
    </source>
</evidence>
<sequence length="65" mass="7950">MRRTEVEKAAQYVLTHPTKVDAFLKTRQDYIPWKVDFTQKEWDYFDELMIRASKELTEWPEPVIM</sequence>
<organism evidence="1 2">
    <name type="scientific">Schleiferilactobacillus harbinensis</name>
    <dbReference type="NCBI Taxonomy" id="304207"/>
    <lineage>
        <taxon>Bacteria</taxon>
        <taxon>Bacillati</taxon>
        <taxon>Bacillota</taxon>
        <taxon>Bacilli</taxon>
        <taxon>Lactobacillales</taxon>
        <taxon>Lactobacillaceae</taxon>
        <taxon>Schleiferilactobacillus</taxon>
    </lineage>
</organism>
<keyword evidence="2" id="KW-1185">Reference proteome</keyword>
<protein>
    <submittedName>
        <fullName evidence="1">Uncharacterized protein</fullName>
    </submittedName>
</protein>
<evidence type="ECO:0000313" key="2">
    <source>
        <dbReference type="Proteomes" id="UP001330016"/>
    </source>
</evidence>
<dbReference type="RefSeq" id="WP_331243710.1">
    <property type="nucleotide sequence ID" value="NZ_JAQSGJ010000019.1"/>
</dbReference>
<proteinExistence type="predicted"/>
<accession>A0ABU7SZH9</accession>
<reference evidence="1 2" key="1">
    <citation type="submission" date="2023-02" db="EMBL/GenBank/DDBJ databases">
        <title>The predominant lactic acid bacteria and yeasts involved in the spontaneous fermentation of millet during the production of the traditional porridge Hausa koko in Ghana.</title>
        <authorList>
            <person name="Atter A."/>
            <person name="Diaz M."/>
        </authorList>
    </citation>
    <scope>NUCLEOTIDE SEQUENCE [LARGE SCALE GENOMIC DNA]</scope>
    <source>
        <strain evidence="1 2">FI11640</strain>
    </source>
</reference>
<dbReference type="Proteomes" id="UP001330016">
    <property type="component" value="Unassembled WGS sequence"/>
</dbReference>
<comment type="caution">
    <text evidence="1">The sequence shown here is derived from an EMBL/GenBank/DDBJ whole genome shotgun (WGS) entry which is preliminary data.</text>
</comment>
<gene>
    <name evidence="1" type="ORF">PS435_07825</name>
</gene>